<comment type="caution">
    <text evidence="3">The sequence shown here is derived from an EMBL/GenBank/DDBJ whole genome shotgun (WGS) entry which is preliminary data.</text>
</comment>
<gene>
    <name evidence="3" type="ORF">GSTENG00032821001</name>
</gene>
<dbReference type="EMBL" id="CAAE01015026">
    <property type="protein sequence ID" value="CAG11021.1"/>
    <property type="molecule type" value="Genomic_DNA"/>
</dbReference>
<dbReference type="PANTHER" id="PTHR31432">
    <property type="entry name" value="INTRAFLAGELLAR TRANSPORT PROTEIN 74 HOMOLOG"/>
    <property type="match status" value="1"/>
</dbReference>
<dbReference type="OrthoDB" id="444379at2759"/>
<accession>Q4RKR1</accession>
<dbReference type="GO" id="GO:0035735">
    <property type="term" value="P:intraciliary transport involved in cilium assembly"/>
    <property type="evidence" value="ECO:0007669"/>
    <property type="project" value="TreeGrafter"/>
</dbReference>
<feature type="compositionally biased region" description="Basic and acidic residues" evidence="2">
    <location>
        <begin position="466"/>
        <end position="494"/>
    </location>
</feature>
<dbReference type="PANTHER" id="PTHR31432:SF0">
    <property type="entry name" value="INTRAFLAGELLAR TRANSPORT PROTEIN 74 HOMOLOG"/>
    <property type="match status" value="1"/>
</dbReference>
<dbReference type="GO" id="GO:0005929">
    <property type="term" value="C:cilium"/>
    <property type="evidence" value="ECO:0007669"/>
    <property type="project" value="TreeGrafter"/>
</dbReference>
<evidence type="ECO:0000256" key="1">
    <source>
        <dbReference type="SAM" id="Coils"/>
    </source>
</evidence>
<proteinExistence type="predicted"/>
<keyword evidence="1" id="KW-0175">Coiled coil</keyword>
<feature type="region of interest" description="Disordered" evidence="2">
    <location>
        <begin position="448"/>
        <end position="494"/>
    </location>
</feature>
<dbReference type="InterPro" id="IPR029602">
    <property type="entry name" value="IFT74"/>
</dbReference>
<reference evidence="3" key="2">
    <citation type="submission" date="2004-02" db="EMBL/GenBank/DDBJ databases">
        <authorList>
            <consortium name="Genoscope"/>
            <consortium name="Whitehead Institute Centre for Genome Research"/>
        </authorList>
    </citation>
    <scope>NUCLEOTIDE SEQUENCE</scope>
</reference>
<organism evidence="3">
    <name type="scientific">Tetraodon nigroviridis</name>
    <name type="common">Spotted green pufferfish</name>
    <name type="synonym">Chelonodon nigroviridis</name>
    <dbReference type="NCBI Taxonomy" id="99883"/>
    <lineage>
        <taxon>Eukaryota</taxon>
        <taxon>Metazoa</taxon>
        <taxon>Chordata</taxon>
        <taxon>Craniata</taxon>
        <taxon>Vertebrata</taxon>
        <taxon>Euteleostomi</taxon>
        <taxon>Actinopterygii</taxon>
        <taxon>Neopterygii</taxon>
        <taxon>Teleostei</taxon>
        <taxon>Neoteleostei</taxon>
        <taxon>Acanthomorphata</taxon>
        <taxon>Eupercaria</taxon>
        <taxon>Tetraodontiformes</taxon>
        <taxon>Tetradontoidea</taxon>
        <taxon>Tetraodontidae</taxon>
        <taxon>Tetraodon</taxon>
    </lineage>
</organism>
<feature type="region of interest" description="Disordered" evidence="2">
    <location>
        <begin position="393"/>
        <end position="421"/>
    </location>
</feature>
<evidence type="ECO:0000256" key="2">
    <source>
        <dbReference type="SAM" id="MobiDB-lite"/>
    </source>
</evidence>
<feature type="coiled-coil region" evidence="1">
    <location>
        <begin position="248"/>
        <end position="316"/>
    </location>
</feature>
<protein>
    <submittedName>
        <fullName evidence="3">(spotted green pufferfish) hypothetical protein</fullName>
    </submittedName>
</protein>
<dbReference type="AlphaFoldDB" id="Q4RKR1"/>
<name>Q4RKR1_TETNG</name>
<evidence type="ECO:0000313" key="3">
    <source>
        <dbReference type="EMBL" id="CAG11021.1"/>
    </source>
</evidence>
<dbReference type="GO" id="GO:0048487">
    <property type="term" value="F:beta-tubulin binding"/>
    <property type="evidence" value="ECO:0007669"/>
    <property type="project" value="InterPro"/>
</dbReference>
<feature type="coiled-coil region" evidence="1">
    <location>
        <begin position="50"/>
        <end position="108"/>
    </location>
</feature>
<reference evidence="3" key="1">
    <citation type="journal article" date="2004" name="Nature">
        <title>Genome duplication in the teleost fish Tetraodon nigroviridis reveals the early vertebrate proto-karyotype.</title>
        <authorList>
            <person name="Jaillon O."/>
            <person name="Aury J.-M."/>
            <person name="Brunet F."/>
            <person name="Petit J.-L."/>
            <person name="Stange-Thomann N."/>
            <person name="Mauceli E."/>
            <person name="Bouneau L."/>
            <person name="Fischer C."/>
            <person name="Ozouf-Costaz C."/>
            <person name="Bernot A."/>
            <person name="Nicaud S."/>
            <person name="Jaffe D."/>
            <person name="Fisher S."/>
            <person name="Lutfalla G."/>
            <person name="Dossat C."/>
            <person name="Segurens B."/>
            <person name="Dasilva C."/>
            <person name="Salanoubat M."/>
            <person name="Levy M."/>
            <person name="Boudet N."/>
            <person name="Castellano S."/>
            <person name="Anthouard V."/>
            <person name="Jubin C."/>
            <person name="Castelli V."/>
            <person name="Katinka M."/>
            <person name="Vacherie B."/>
            <person name="Biemont C."/>
            <person name="Skalli Z."/>
            <person name="Cattolico L."/>
            <person name="Poulain J."/>
            <person name="De Berardinis V."/>
            <person name="Cruaud C."/>
            <person name="Duprat S."/>
            <person name="Brottier P."/>
            <person name="Coutanceau J.-P."/>
            <person name="Gouzy J."/>
            <person name="Parra G."/>
            <person name="Lardier G."/>
            <person name="Chapple C."/>
            <person name="McKernan K.J."/>
            <person name="McEwan P."/>
            <person name="Bosak S."/>
            <person name="Kellis M."/>
            <person name="Volff J.-N."/>
            <person name="Guigo R."/>
            <person name="Zody M.C."/>
            <person name="Mesirov J."/>
            <person name="Lindblad-Toh K."/>
            <person name="Birren B."/>
            <person name="Nusbaum C."/>
            <person name="Kahn D."/>
            <person name="Robinson-Rechavi M."/>
            <person name="Laudet V."/>
            <person name="Schachter V."/>
            <person name="Quetier F."/>
            <person name="Saurin W."/>
            <person name="Scarpelli C."/>
            <person name="Wincker P."/>
            <person name="Lander E.S."/>
            <person name="Weissenbach J."/>
            <person name="Roest Crollius H."/>
        </authorList>
    </citation>
    <scope>NUCLEOTIDE SEQUENCE [LARGE SCALE GENOMIC DNA]</scope>
</reference>
<feature type="coiled-coil region" evidence="1">
    <location>
        <begin position="139"/>
        <end position="212"/>
    </location>
</feature>
<feature type="compositionally biased region" description="Basic and acidic residues" evidence="2">
    <location>
        <begin position="404"/>
        <end position="420"/>
    </location>
</feature>
<dbReference type="GO" id="GO:0030992">
    <property type="term" value="C:intraciliary transport particle B"/>
    <property type="evidence" value="ECO:0007669"/>
    <property type="project" value="InterPro"/>
</dbReference>
<dbReference type="KEGG" id="tng:GSTEN00032821G001"/>
<sequence length="494" mass="57165">MLSATRPAGFVSSKERFFKVVDRPLLAHGLPGIPIPPPRNPRKKGKTYYLGLVMQKNEEITAEIKKLENQIKKSSTSEADFLLIVEENKALDQNIKDLEGQIADYQLLATTFQHQMDAKLLCNKYMILRDKNDKKTEQNNNIFMKRAEVEESINKLQRKNDAIKETMESMCPAKQKEYFAMITANKELLKKMDILQEEMNLLVERKEDYELAVSYSEDKSEMLMLHKELAAKQEVLRAMRTAPEPQGYKHFQEKMEKDSKELASIEKQLADLRGKEKELAERIHQAQDSRAEYEKLKRSEEKLDRLLASLEKRKAVKLDGFPHAPESHPRNPSLDSQTAQTLEKMLQLLVNGPAKAAQGLGSAGAPEMKLLCHDLKRMRSDQTGLKELMGSVASQLATHRTPRRSADRSQKRLQEERERLSQQQWHLRQALEDLDQEYHDLRKELSEMGEKGRTLRILSQLSKLGPGRERKRERERERGRESESERGRGRERGR</sequence>